<accession>A0A1S1U8Q1</accession>
<dbReference type="PROSITE" id="PS50914">
    <property type="entry name" value="BON"/>
    <property type="match status" value="3"/>
</dbReference>
<sequence>MISDNDIKTQVEQELLWDPRIDPTHIGVSVNDHVVTLSGFVHAYSHKLHAERDTQCLSGVLGVANDIEVRPHSRLDAEIAHDAIAAIALQLPVSSKTIKVIVEHGHVRLEGTVDWNYQREHAQLALRHVHGIRGIESAIEISHKAIPADIKARIQAALKRSALIEASGITVEAEGDAVILSGKVRSWTERDEVERAAWMAPGITAVTNQLQVGS</sequence>
<dbReference type="EMBL" id="LFKP01000008">
    <property type="protein sequence ID" value="OHV96154.1"/>
    <property type="molecule type" value="Genomic_DNA"/>
</dbReference>
<dbReference type="PANTHER" id="PTHR34606">
    <property type="entry name" value="BON DOMAIN-CONTAINING PROTEIN"/>
    <property type="match status" value="1"/>
</dbReference>
<evidence type="ECO:0000313" key="2">
    <source>
        <dbReference type="EMBL" id="OHV96154.1"/>
    </source>
</evidence>
<dbReference type="InterPro" id="IPR014004">
    <property type="entry name" value="Transpt-assoc_nodulatn_dom_bac"/>
</dbReference>
<keyword evidence="2" id="KW-0808">Transferase</keyword>
<evidence type="ECO:0000313" key="3">
    <source>
        <dbReference type="Proteomes" id="UP000179840"/>
    </source>
</evidence>
<name>A0A1S1U8Q1_9BURK</name>
<keyword evidence="2" id="KW-0032">Aminotransferase</keyword>
<dbReference type="Pfam" id="PF04972">
    <property type="entry name" value="BON"/>
    <property type="match status" value="3"/>
</dbReference>
<organism evidence="2 3">
    <name type="scientific">Janthinobacterium lividum</name>
    <dbReference type="NCBI Taxonomy" id="29581"/>
    <lineage>
        <taxon>Bacteria</taxon>
        <taxon>Pseudomonadati</taxon>
        <taxon>Pseudomonadota</taxon>
        <taxon>Betaproteobacteria</taxon>
        <taxon>Burkholderiales</taxon>
        <taxon>Oxalobacteraceae</taxon>
        <taxon>Janthinobacterium</taxon>
    </lineage>
</organism>
<dbReference type="SMART" id="SM00749">
    <property type="entry name" value="BON"/>
    <property type="match status" value="3"/>
</dbReference>
<gene>
    <name evidence="2" type="ORF">AKG95_15170</name>
</gene>
<protein>
    <submittedName>
        <fullName evidence="2">Ornithine aminotransferase</fullName>
    </submittedName>
</protein>
<feature type="domain" description="BON" evidence="1">
    <location>
        <begin position="146"/>
        <end position="214"/>
    </location>
</feature>
<feature type="domain" description="BON" evidence="1">
    <location>
        <begin position="3"/>
        <end position="71"/>
    </location>
</feature>
<feature type="domain" description="BON" evidence="1">
    <location>
        <begin position="75"/>
        <end position="143"/>
    </location>
</feature>
<dbReference type="Proteomes" id="UP000179840">
    <property type="component" value="Unassembled WGS sequence"/>
</dbReference>
<dbReference type="InterPro" id="IPR007055">
    <property type="entry name" value="BON_dom"/>
</dbReference>
<proteinExistence type="predicted"/>
<dbReference type="GO" id="GO:0008483">
    <property type="term" value="F:transaminase activity"/>
    <property type="evidence" value="ECO:0007669"/>
    <property type="project" value="UniProtKB-KW"/>
</dbReference>
<dbReference type="PANTHER" id="PTHR34606:SF15">
    <property type="entry name" value="BON DOMAIN-CONTAINING PROTEIN"/>
    <property type="match status" value="1"/>
</dbReference>
<dbReference type="AlphaFoldDB" id="A0A1S1U8Q1"/>
<dbReference type="Gene3D" id="3.30.1340.30">
    <property type="match status" value="3"/>
</dbReference>
<dbReference type="RefSeq" id="WP_071077636.1">
    <property type="nucleotide sequence ID" value="NZ_LFKP01000008.1"/>
</dbReference>
<dbReference type="InterPro" id="IPR051686">
    <property type="entry name" value="Lipoprotein_DolP"/>
</dbReference>
<reference evidence="2 3" key="1">
    <citation type="submission" date="2015-06" db="EMBL/GenBank/DDBJ databases">
        <title>Draft genome sequencing of a biphenyl-degrading bacterium, Janthinobacterium lividum MEG1.</title>
        <authorList>
            <person name="Shimodaira J."/>
            <person name="Hatta T."/>
        </authorList>
    </citation>
    <scope>NUCLEOTIDE SEQUENCE [LARGE SCALE GENOMIC DNA]</scope>
    <source>
        <strain evidence="2 3">MEG1</strain>
    </source>
</reference>
<evidence type="ECO:0000259" key="1">
    <source>
        <dbReference type="PROSITE" id="PS50914"/>
    </source>
</evidence>
<comment type="caution">
    <text evidence="2">The sequence shown here is derived from an EMBL/GenBank/DDBJ whole genome shotgun (WGS) entry which is preliminary data.</text>
</comment>